<dbReference type="Proteomes" id="UP000198847">
    <property type="component" value="Unassembled WGS sequence"/>
</dbReference>
<keyword evidence="7 10" id="KW-0283">Flagellar rotation</keyword>
<feature type="transmembrane region" description="Helical" evidence="10">
    <location>
        <begin position="12"/>
        <end position="32"/>
    </location>
</feature>
<evidence type="ECO:0000256" key="2">
    <source>
        <dbReference type="ARBA" id="ARBA00004162"/>
    </source>
</evidence>
<dbReference type="PANTHER" id="PTHR35091:SF2">
    <property type="entry name" value="FLAGELLAR PROTEIN FLIL"/>
    <property type="match status" value="1"/>
</dbReference>
<proteinExistence type="inferred from homology"/>
<keyword evidence="9 10" id="KW-0472">Membrane</keyword>
<keyword evidence="12" id="KW-1185">Reference proteome</keyword>
<dbReference type="InterPro" id="IPR005503">
    <property type="entry name" value="FliL"/>
</dbReference>
<sequence length="159" mass="17571">MAEEKKKTPVMLIVGILVFGLLLAGGISYFIATKIVMSNSVKEGEGKSAHHEPGVFMKLGDAKEGLILNIGGVNSGRFLKIGLILEVKPEKTEATEGKMPSPSEVKILDAVVRTLRSQKIEDFEPQKQEQLKELIKNEVNKSLGEDRVYEVYITNFVLQ</sequence>
<evidence type="ECO:0000256" key="10">
    <source>
        <dbReference type="RuleBase" id="RU364125"/>
    </source>
</evidence>
<dbReference type="OrthoDB" id="1634000at2"/>
<keyword evidence="5 10" id="KW-0145">Chemotaxis</keyword>
<keyword evidence="6 10" id="KW-0812">Transmembrane</keyword>
<organism evidence="11 12">
    <name type="scientific">Propionispora vibrioides</name>
    <dbReference type="NCBI Taxonomy" id="112903"/>
    <lineage>
        <taxon>Bacteria</taxon>
        <taxon>Bacillati</taxon>
        <taxon>Bacillota</taxon>
        <taxon>Negativicutes</taxon>
        <taxon>Selenomonadales</taxon>
        <taxon>Sporomusaceae</taxon>
        <taxon>Propionispora</taxon>
    </lineage>
</organism>
<dbReference type="GO" id="GO:0006935">
    <property type="term" value="P:chemotaxis"/>
    <property type="evidence" value="ECO:0007669"/>
    <property type="project" value="UniProtKB-KW"/>
</dbReference>
<evidence type="ECO:0000256" key="9">
    <source>
        <dbReference type="ARBA" id="ARBA00023136"/>
    </source>
</evidence>
<name>A0A1H8SRY7_9FIRM</name>
<comment type="similarity">
    <text evidence="3 10">Belongs to the FliL family.</text>
</comment>
<evidence type="ECO:0000313" key="12">
    <source>
        <dbReference type="Proteomes" id="UP000198847"/>
    </source>
</evidence>
<evidence type="ECO:0000256" key="1">
    <source>
        <dbReference type="ARBA" id="ARBA00002254"/>
    </source>
</evidence>
<dbReference type="GO" id="GO:0071978">
    <property type="term" value="P:bacterial-type flagellum-dependent swarming motility"/>
    <property type="evidence" value="ECO:0007669"/>
    <property type="project" value="TreeGrafter"/>
</dbReference>
<dbReference type="GO" id="GO:0005886">
    <property type="term" value="C:plasma membrane"/>
    <property type="evidence" value="ECO:0007669"/>
    <property type="project" value="UniProtKB-SubCell"/>
</dbReference>
<accession>A0A1H8SRY7</accession>
<reference evidence="11 12" key="1">
    <citation type="submission" date="2016-10" db="EMBL/GenBank/DDBJ databases">
        <authorList>
            <person name="de Groot N.N."/>
        </authorList>
    </citation>
    <scope>NUCLEOTIDE SEQUENCE [LARGE SCALE GENOMIC DNA]</scope>
    <source>
        <strain evidence="11 12">DSM 13305</strain>
    </source>
</reference>
<evidence type="ECO:0000256" key="5">
    <source>
        <dbReference type="ARBA" id="ARBA00022500"/>
    </source>
</evidence>
<evidence type="ECO:0000313" key="11">
    <source>
        <dbReference type="EMBL" id="SEO81256.1"/>
    </source>
</evidence>
<gene>
    <name evidence="11" type="ORF">SAMN04490178_105167</name>
</gene>
<dbReference type="GO" id="GO:0009425">
    <property type="term" value="C:bacterial-type flagellum basal body"/>
    <property type="evidence" value="ECO:0007669"/>
    <property type="project" value="InterPro"/>
</dbReference>
<comment type="function">
    <text evidence="1 10">Controls the rotational direction of flagella during chemotaxis.</text>
</comment>
<keyword evidence="11" id="KW-0282">Flagellum</keyword>
<keyword evidence="11" id="KW-0966">Cell projection</keyword>
<keyword evidence="4 10" id="KW-1003">Cell membrane</keyword>
<evidence type="ECO:0000256" key="8">
    <source>
        <dbReference type="ARBA" id="ARBA00022989"/>
    </source>
</evidence>
<dbReference type="AlphaFoldDB" id="A0A1H8SRY7"/>
<dbReference type="EMBL" id="FODY01000005">
    <property type="protein sequence ID" value="SEO81256.1"/>
    <property type="molecule type" value="Genomic_DNA"/>
</dbReference>
<dbReference type="STRING" id="112903.SAMN04490178_105167"/>
<evidence type="ECO:0000256" key="6">
    <source>
        <dbReference type="ARBA" id="ARBA00022692"/>
    </source>
</evidence>
<evidence type="ECO:0000256" key="3">
    <source>
        <dbReference type="ARBA" id="ARBA00008281"/>
    </source>
</evidence>
<protein>
    <recommendedName>
        <fullName evidence="10">Flagellar protein FliL</fullName>
    </recommendedName>
</protein>
<comment type="subcellular location">
    <subcellularLocation>
        <location evidence="2">Cell membrane</location>
        <topology evidence="2">Single-pass membrane protein</topology>
    </subcellularLocation>
</comment>
<keyword evidence="8 10" id="KW-1133">Transmembrane helix</keyword>
<dbReference type="PANTHER" id="PTHR35091">
    <property type="entry name" value="FLAGELLAR PROTEIN FLIL"/>
    <property type="match status" value="1"/>
</dbReference>
<dbReference type="RefSeq" id="WP_091744930.1">
    <property type="nucleotide sequence ID" value="NZ_FODY01000005.1"/>
</dbReference>
<evidence type="ECO:0000256" key="7">
    <source>
        <dbReference type="ARBA" id="ARBA00022779"/>
    </source>
</evidence>
<keyword evidence="11" id="KW-0969">Cilium</keyword>
<evidence type="ECO:0000256" key="4">
    <source>
        <dbReference type="ARBA" id="ARBA00022475"/>
    </source>
</evidence>
<dbReference type="Pfam" id="PF03748">
    <property type="entry name" value="FliL"/>
    <property type="match status" value="1"/>
</dbReference>